<comment type="caution">
    <text evidence="1">The sequence shown here is derived from an EMBL/GenBank/DDBJ whole genome shotgun (WGS) entry which is preliminary data.</text>
</comment>
<dbReference type="AlphaFoldDB" id="A0A0L0UT01"/>
<protein>
    <submittedName>
        <fullName evidence="1">Uncharacterized protein</fullName>
    </submittedName>
</protein>
<dbReference type="OrthoDB" id="10588239at2759"/>
<sequence length="819" mass="93434">MYPDFSFLGHSVLCYFTCGIALAHPAFPDAGVEGFFGFEHESGQGDLFEVYNQGKSLNRKRPPDQSQSAPSRSLVEAQCTDIGGHHSYQDPVNSLMPLPDGQKRQKAGSGAYDGATLMSGFESTHANPYQTFMPPGLPDGIQLYVDNMSGYPGGSPWESHENPNHEGLLFAKGPYLSPLNPSLGGASDYDAQVNLMVNNPEAYWLSGVNMEHGGTGPEWHVPMDQLDFNTFPEMSVAEEAHMGVIGHSKTQHLSQFPDPSIGKGSLTPGSSQHFTPTQITHKALEHLTSKNANRIQNQKNKAQEGVNVIPIASDEEVEQYLKNIHLPRRRMDMSNQFLEGFIIRFRRKLSEVSISGGYGSWSNLNLNGKSIVRISQNSATGLYVIRVLDYYHTQQDEPKVQRIPPMFWMFVRLIEWLLLINKLVLINIVEQHMSYEDQSRYHHELISWLFDQAFNPGGNILPVLGFVQEITGKEFGPIQEILSNYLSKALKYNDPLGTAISIISYYYGKIPIGNLKGVRNLDDNLLLEKSLKWLIYQGIEPKLVIDDPTLRVDNLPSQFGNFRIHPLSNFPKIMRPGDTRTWVKVDINKEEEEIVKYLDGFLLGCTVNHKKQNLEADNLPVSLRNLVYDEEQKFSEGDALVTINKKCFFKRKQILNKIKKLIVYLKACHIGLEEKFQQDGRCEKVMNQQKFYEWFRDLLATQKENDLPIFGHFVVEDRDFLNDPPSSSDYSAIQIWLISYFGDLLPDEEIIRFSLSLIGYFHWFRDKQHQENAHPFQNGDDYWNTVIRTLRGRFMNESRHSLISFFPEVELNRKHTNVS</sequence>
<organism evidence="1 2">
    <name type="scientific">Puccinia striiformis f. sp. tritici PST-78</name>
    <dbReference type="NCBI Taxonomy" id="1165861"/>
    <lineage>
        <taxon>Eukaryota</taxon>
        <taxon>Fungi</taxon>
        <taxon>Dikarya</taxon>
        <taxon>Basidiomycota</taxon>
        <taxon>Pucciniomycotina</taxon>
        <taxon>Pucciniomycetes</taxon>
        <taxon>Pucciniales</taxon>
        <taxon>Pucciniaceae</taxon>
        <taxon>Puccinia</taxon>
    </lineage>
</organism>
<dbReference type="Proteomes" id="UP000054564">
    <property type="component" value="Unassembled WGS sequence"/>
</dbReference>
<gene>
    <name evidence="1" type="ORF">PSTG_16370</name>
</gene>
<accession>A0A0L0UT01</accession>
<name>A0A0L0UT01_9BASI</name>
<evidence type="ECO:0000313" key="1">
    <source>
        <dbReference type="EMBL" id="KNE90187.1"/>
    </source>
</evidence>
<dbReference type="EMBL" id="AJIL01000271">
    <property type="protein sequence ID" value="KNE90187.1"/>
    <property type="molecule type" value="Genomic_DNA"/>
</dbReference>
<keyword evidence="2" id="KW-1185">Reference proteome</keyword>
<proteinExistence type="predicted"/>
<evidence type="ECO:0000313" key="2">
    <source>
        <dbReference type="Proteomes" id="UP000054564"/>
    </source>
</evidence>
<reference evidence="2" key="1">
    <citation type="submission" date="2014-03" db="EMBL/GenBank/DDBJ databases">
        <title>The Genome Sequence of Puccinia striiformis f. sp. tritici PST-78.</title>
        <authorList>
            <consortium name="The Broad Institute Genome Sequencing Platform"/>
            <person name="Cuomo C."/>
            <person name="Hulbert S."/>
            <person name="Chen X."/>
            <person name="Walker B."/>
            <person name="Young S.K."/>
            <person name="Zeng Q."/>
            <person name="Gargeya S."/>
            <person name="Fitzgerald M."/>
            <person name="Haas B."/>
            <person name="Abouelleil A."/>
            <person name="Alvarado L."/>
            <person name="Arachchi H.M."/>
            <person name="Berlin A.M."/>
            <person name="Chapman S.B."/>
            <person name="Goldberg J."/>
            <person name="Griggs A."/>
            <person name="Gujja S."/>
            <person name="Hansen M."/>
            <person name="Howarth C."/>
            <person name="Imamovic A."/>
            <person name="Larimer J."/>
            <person name="McCowan C."/>
            <person name="Montmayeur A."/>
            <person name="Murphy C."/>
            <person name="Neiman D."/>
            <person name="Pearson M."/>
            <person name="Priest M."/>
            <person name="Roberts A."/>
            <person name="Saif S."/>
            <person name="Shea T."/>
            <person name="Sisk P."/>
            <person name="Sykes S."/>
            <person name="Wortman J."/>
            <person name="Nusbaum C."/>
            <person name="Birren B."/>
        </authorList>
    </citation>
    <scope>NUCLEOTIDE SEQUENCE [LARGE SCALE GENOMIC DNA]</scope>
    <source>
        <strain evidence="2">race PST-78</strain>
    </source>
</reference>